<dbReference type="Proteomes" id="UP000499080">
    <property type="component" value="Unassembled WGS sequence"/>
</dbReference>
<feature type="region of interest" description="Disordered" evidence="1">
    <location>
        <begin position="1"/>
        <end position="23"/>
    </location>
</feature>
<protein>
    <submittedName>
        <fullName evidence="2">Uncharacterized protein</fullName>
    </submittedName>
</protein>
<dbReference type="AlphaFoldDB" id="A0A4Y2F665"/>
<reference evidence="2 3" key="1">
    <citation type="journal article" date="2019" name="Sci. Rep.">
        <title>Orb-weaving spider Araneus ventricosus genome elucidates the spidroin gene catalogue.</title>
        <authorList>
            <person name="Kono N."/>
            <person name="Nakamura H."/>
            <person name="Ohtoshi R."/>
            <person name="Moran D.A.P."/>
            <person name="Shinohara A."/>
            <person name="Yoshida Y."/>
            <person name="Fujiwara M."/>
            <person name="Mori M."/>
            <person name="Tomita M."/>
            <person name="Arakawa K."/>
        </authorList>
    </citation>
    <scope>NUCLEOTIDE SEQUENCE [LARGE SCALE GENOMIC DNA]</scope>
</reference>
<evidence type="ECO:0000313" key="3">
    <source>
        <dbReference type="Proteomes" id="UP000499080"/>
    </source>
</evidence>
<evidence type="ECO:0000313" key="2">
    <source>
        <dbReference type="EMBL" id="GBM36307.1"/>
    </source>
</evidence>
<evidence type="ECO:0000256" key="1">
    <source>
        <dbReference type="SAM" id="MobiDB-lite"/>
    </source>
</evidence>
<proteinExistence type="predicted"/>
<name>A0A4Y2F665_ARAVE</name>
<keyword evidence="3" id="KW-1185">Reference proteome</keyword>
<organism evidence="2 3">
    <name type="scientific">Araneus ventricosus</name>
    <name type="common">Orbweaver spider</name>
    <name type="synonym">Epeira ventricosa</name>
    <dbReference type="NCBI Taxonomy" id="182803"/>
    <lineage>
        <taxon>Eukaryota</taxon>
        <taxon>Metazoa</taxon>
        <taxon>Ecdysozoa</taxon>
        <taxon>Arthropoda</taxon>
        <taxon>Chelicerata</taxon>
        <taxon>Arachnida</taxon>
        <taxon>Araneae</taxon>
        <taxon>Araneomorphae</taxon>
        <taxon>Entelegynae</taxon>
        <taxon>Araneoidea</taxon>
        <taxon>Araneidae</taxon>
        <taxon>Araneus</taxon>
    </lineage>
</organism>
<dbReference type="EMBL" id="BGPR01000809">
    <property type="protein sequence ID" value="GBM36307.1"/>
    <property type="molecule type" value="Genomic_DNA"/>
</dbReference>
<accession>A0A4Y2F665</accession>
<sequence length="94" mass="10679">MAWRDGANGISDTNPFPPPMGKRKGTRWLVGTRLEKFICLSSGDVGYQDLLQLLSGRGALRFVRTDDIPRKVFKLEMCYGRTLIYDAHVEQPSY</sequence>
<comment type="caution">
    <text evidence="2">The sequence shown here is derived from an EMBL/GenBank/DDBJ whole genome shotgun (WGS) entry which is preliminary data.</text>
</comment>
<gene>
    <name evidence="2" type="ORF">AVEN_212867_1</name>
</gene>